<protein>
    <recommendedName>
        <fullName evidence="3">DUF4868 domain-containing protein</fullName>
    </recommendedName>
</protein>
<dbReference type="EMBL" id="JAUSTY010000002">
    <property type="protein sequence ID" value="MDQ0164848.1"/>
    <property type="molecule type" value="Genomic_DNA"/>
</dbReference>
<gene>
    <name evidence="1" type="ORF">J2S11_000748</name>
</gene>
<dbReference type="RefSeq" id="WP_307391062.1">
    <property type="nucleotide sequence ID" value="NZ_JAUSTY010000002.1"/>
</dbReference>
<dbReference type="Proteomes" id="UP001235840">
    <property type="component" value="Unassembled WGS sequence"/>
</dbReference>
<organism evidence="1 2">
    <name type="scientific">Caldalkalibacillus horti</name>
    <dbReference type="NCBI Taxonomy" id="77523"/>
    <lineage>
        <taxon>Bacteria</taxon>
        <taxon>Bacillati</taxon>
        <taxon>Bacillota</taxon>
        <taxon>Bacilli</taxon>
        <taxon>Bacillales</taxon>
        <taxon>Bacillaceae</taxon>
        <taxon>Caldalkalibacillus</taxon>
    </lineage>
</organism>
<dbReference type="InterPro" id="IPR032359">
    <property type="entry name" value="KwaB-like"/>
</dbReference>
<proteinExistence type="predicted"/>
<sequence>MCLNEPNNLIQRISIMTDQELGNLDLHAYLVTKASESDELYIAKKELLHDDVRKFLKSSIRRELNDIKHADETENKIFHVTDYNHEITKNDYIAKLTIDFDATLKSKINKLVQSLIQNGSDFMDLETKFQVIEVAMNSESAYFIYYRGVKKTAINKKSTKRIQTIRHGQQLVLQNDNVVEFGGKIEMFILGENIYVINPKTLEHTFDYTDHISQKRDANLNTITQMSFFDGESKVDEFVKSANKFILSRGIAQIKNITLEVLEEQFENRCEELKRIKADIPEGDEEKKAYKERYQALWPLYDHLDLVNYKVRFDINKSVTPLLHFFSDKIVESFLTKQFRDN</sequence>
<keyword evidence="2" id="KW-1185">Reference proteome</keyword>
<evidence type="ECO:0000313" key="1">
    <source>
        <dbReference type="EMBL" id="MDQ0164848.1"/>
    </source>
</evidence>
<evidence type="ECO:0008006" key="3">
    <source>
        <dbReference type="Google" id="ProtNLM"/>
    </source>
</evidence>
<accession>A0ABT9VV28</accession>
<name>A0ABT9VV28_9BACI</name>
<evidence type="ECO:0000313" key="2">
    <source>
        <dbReference type="Proteomes" id="UP001235840"/>
    </source>
</evidence>
<comment type="caution">
    <text evidence="1">The sequence shown here is derived from an EMBL/GenBank/DDBJ whole genome shotgun (WGS) entry which is preliminary data.</text>
</comment>
<reference evidence="1 2" key="1">
    <citation type="submission" date="2023-07" db="EMBL/GenBank/DDBJ databases">
        <title>Genomic Encyclopedia of Type Strains, Phase IV (KMG-IV): sequencing the most valuable type-strain genomes for metagenomic binning, comparative biology and taxonomic classification.</title>
        <authorList>
            <person name="Goeker M."/>
        </authorList>
    </citation>
    <scope>NUCLEOTIDE SEQUENCE [LARGE SCALE GENOMIC DNA]</scope>
    <source>
        <strain evidence="1 2">DSM 12751</strain>
    </source>
</reference>
<dbReference type="Pfam" id="PF16162">
    <property type="entry name" value="KwaB"/>
    <property type="match status" value="1"/>
</dbReference>